<gene>
    <name evidence="1" type="ORF">RCOM_1375280</name>
</gene>
<dbReference type="InParanoid" id="B9SSP2"/>
<accession>B9SSP2</accession>
<keyword evidence="2" id="KW-1185">Reference proteome</keyword>
<evidence type="ECO:0000313" key="2">
    <source>
        <dbReference type="Proteomes" id="UP000008311"/>
    </source>
</evidence>
<organism evidence="1 2">
    <name type="scientific">Ricinus communis</name>
    <name type="common">Castor bean</name>
    <dbReference type="NCBI Taxonomy" id="3988"/>
    <lineage>
        <taxon>Eukaryota</taxon>
        <taxon>Viridiplantae</taxon>
        <taxon>Streptophyta</taxon>
        <taxon>Embryophyta</taxon>
        <taxon>Tracheophyta</taxon>
        <taxon>Spermatophyta</taxon>
        <taxon>Magnoliopsida</taxon>
        <taxon>eudicotyledons</taxon>
        <taxon>Gunneridae</taxon>
        <taxon>Pentapetalae</taxon>
        <taxon>rosids</taxon>
        <taxon>fabids</taxon>
        <taxon>Malpighiales</taxon>
        <taxon>Euphorbiaceae</taxon>
        <taxon>Acalyphoideae</taxon>
        <taxon>Acalypheae</taxon>
        <taxon>Ricinus</taxon>
    </lineage>
</organism>
<sequence length="58" mass="6157">MPLEQGHLSSYRLAEDYVLIQNRYEHADLAVAGVTDTVGINGGRLGTSTGVGGCEVQH</sequence>
<reference evidence="2" key="1">
    <citation type="journal article" date="2010" name="Nat. Biotechnol.">
        <title>Draft genome sequence of the oilseed species Ricinus communis.</title>
        <authorList>
            <person name="Chan A.P."/>
            <person name="Crabtree J."/>
            <person name="Zhao Q."/>
            <person name="Lorenzi H."/>
            <person name="Orvis J."/>
            <person name="Puiu D."/>
            <person name="Melake-Berhan A."/>
            <person name="Jones K.M."/>
            <person name="Redman J."/>
            <person name="Chen G."/>
            <person name="Cahoon E.B."/>
            <person name="Gedil M."/>
            <person name="Stanke M."/>
            <person name="Haas B.J."/>
            <person name="Wortman J.R."/>
            <person name="Fraser-Liggett C.M."/>
            <person name="Ravel J."/>
            <person name="Rabinowicz P.D."/>
        </authorList>
    </citation>
    <scope>NUCLEOTIDE SEQUENCE [LARGE SCALE GENOMIC DNA]</scope>
    <source>
        <strain evidence="2">cv. Hale</strain>
    </source>
</reference>
<protein>
    <submittedName>
        <fullName evidence="1">Uncharacterized protein</fullName>
    </submittedName>
</protein>
<dbReference type="AlphaFoldDB" id="B9SSP2"/>
<proteinExistence type="predicted"/>
<evidence type="ECO:0000313" key="1">
    <source>
        <dbReference type="EMBL" id="EEF33381.1"/>
    </source>
</evidence>
<name>B9SSP2_RICCO</name>
<dbReference type="Proteomes" id="UP000008311">
    <property type="component" value="Unassembled WGS sequence"/>
</dbReference>
<dbReference type="EMBL" id="EQ974116">
    <property type="protein sequence ID" value="EEF33381.1"/>
    <property type="molecule type" value="Genomic_DNA"/>
</dbReference>